<evidence type="ECO:0000313" key="5">
    <source>
        <dbReference type="EMBL" id="EKE72412.1"/>
    </source>
</evidence>
<keyword evidence="3" id="KW-0378">Hydrolase</keyword>
<comment type="similarity">
    <text evidence="1">Belongs to the metallo-dependent hydrolases superfamily. TatD-type hydrolase family.</text>
</comment>
<dbReference type="InterPro" id="IPR032466">
    <property type="entry name" value="Metal_Hydrolase"/>
</dbReference>
<keyword evidence="2 4" id="KW-0479">Metal-binding</keyword>
<sequence length="260" mass="27967">MRGFFMLIDSHCHIDFDELAPLGPLLDACRQVGVEALVVPGVSLDHLSRPLELARQHPMLWPAAGFHPWYLPADKAAFGVLEDFARRHAGELVAIGEAGLDKFKGPDAATQEWWLERQLELAASLNKPIILHSVGTHARLTAILKNHPGARGVVHAFSGSGEQARDFVRLGFYLGVGGVITRASATKTRQALAQVPLASLLLETDAPSMLPEGISAAHNSPAFLPLIHKALSEALQVPLDDLGLVLTANARRLFQGAETG</sequence>
<evidence type="ECO:0000256" key="2">
    <source>
        <dbReference type="ARBA" id="ARBA00022723"/>
    </source>
</evidence>
<dbReference type="CDD" id="cd01310">
    <property type="entry name" value="TatD_DNAse"/>
    <property type="match status" value="1"/>
</dbReference>
<keyword evidence="6" id="KW-1185">Reference proteome</keyword>
<dbReference type="SUPFAM" id="SSF51556">
    <property type="entry name" value="Metallo-dependent hydrolases"/>
    <property type="match status" value="1"/>
</dbReference>
<feature type="binding site" evidence="4">
    <location>
        <position position="13"/>
    </location>
    <ligand>
        <name>a divalent metal cation</name>
        <dbReference type="ChEBI" id="CHEBI:60240"/>
        <label>1</label>
    </ligand>
</feature>
<dbReference type="Proteomes" id="UP000006755">
    <property type="component" value="Unassembled WGS sequence"/>
</dbReference>
<evidence type="ECO:0000256" key="3">
    <source>
        <dbReference type="ARBA" id="ARBA00022801"/>
    </source>
</evidence>
<protein>
    <submittedName>
        <fullName evidence="5">Deoxyribonuclease YjjV</fullName>
    </submittedName>
</protein>
<dbReference type="EMBL" id="AMRI01000014">
    <property type="protein sequence ID" value="EKE72412.1"/>
    <property type="molecule type" value="Genomic_DNA"/>
</dbReference>
<reference evidence="5 6" key="1">
    <citation type="journal article" date="2012" name="J. Bacteriol.">
        <title>Genome Sequence of Gallaecimonas xiamenensis Type Strain 3-C-1.</title>
        <authorList>
            <person name="Lai Q."/>
            <person name="Wang L."/>
            <person name="Wang W."/>
            <person name="Shao Z."/>
        </authorList>
    </citation>
    <scope>NUCLEOTIDE SEQUENCE [LARGE SCALE GENOMIC DNA]</scope>
    <source>
        <strain evidence="5 6">3-C-1</strain>
    </source>
</reference>
<name>K2JC68_9GAMM</name>
<proteinExistence type="inferred from homology"/>
<dbReference type="FunFam" id="3.20.20.140:FF:000005">
    <property type="entry name" value="TatD family hydrolase"/>
    <property type="match status" value="1"/>
</dbReference>
<feature type="binding site" evidence="4">
    <location>
        <position position="155"/>
    </location>
    <ligand>
        <name>a divalent metal cation</name>
        <dbReference type="ChEBI" id="CHEBI:60240"/>
        <label>2</label>
    </ligand>
</feature>
<feature type="binding site" evidence="4">
    <location>
        <position position="205"/>
    </location>
    <ligand>
        <name>a divalent metal cation</name>
        <dbReference type="ChEBI" id="CHEBI:60240"/>
        <label>1</label>
    </ligand>
</feature>
<accession>K2JC68</accession>
<dbReference type="AlphaFoldDB" id="K2JC68"/>
<comment type="caution">
    <text evidence="5">The sequence shown here is derived from an EMBL/GenBank/DDBJ whole genome shotgun (WGS) entry which is preliminary data.</text>
</comment>
<evidence type="ECO:0000256" key="1">
    <source>
        <dbReference type="ARBA" id="ARBA00009275"/>
    </source>
</evidence>
<feature type="binding site" evidence="4">
    <location>
        <position position="11"/>
    </location>
    <ligand>
        <name>a divalent metal cation</name>
        <dbReference type="ChEBI" id="CHEBI:60240"/>
        <label>1</label>
    </ligand>
</feature>
<feature type="binding site" evidence="4">
    <location>
        <position position="132"/>
    </location>
    <ligand>
        <name>a divalent metal cation</name>
        <dbReference type="ChEBI" id="CHEBI:60240"/>
        <label>2</label>
    </ligand>
</feature>
<dbReference type="Pfam" id="PF01026">
    <property type="entry name" value="TatD_DNase"/>
    <property type="match status" value="1"/>
</dbReference>
<dbReference type="GO" id="GO:0016788">
    <property type="term" value="F:hydrolase activity, acting on ester bonds"/>
    <property type="evidence" value="ECO:0007669"/>
    <property type="project" value="InterPro"/>
</dbReference>
<dbReference type="PIRSF" id="PIRSF005902">
    <property type="entry name" value="DNase_TatD"/>
    <property type="match status" value="1"/>
</dbReference>
<evidence type="ECO:0000256" key="4">
    <source>
        <dbReference type="PIRSR" id="PIRSR005902-1"/>
    </source>
</evidence>
<organism evidence="5 6">
    <name type="scientific">Gallaecimonas xiamenensis 3-C-1</name>
    <dbReference type="NCBI Taxonomy" id="745411"/>
    <lineage>
        <taxon>Bacteria</taxon>
        <taxon>Pseudomonadati</taxon>
        <taxon>Pseudomonadota</taxon>
        <taxon>Gammaproteobacteria</taxon>
        <taxon>Enterobacterales</taxon>
        <taxon>Gallaecimonadaceae</taxon>
        <taxon>Gallaecimonas</taxon>
    </lineage>
</organism>
<dbReference type="GO" id="GO:0046872">
    <property type="term" value="F:metal ion binding"/>
    <property type="evidence" value="ECO:0007669"/>
    <property type="project" value="UniProtKB-KW"/>
</dbReference>
<gene>
    <name evidence="5" type="ORF">B3C1_11287</name>
</gene>
<dbReference type="eggNOG" id="COG0084">
    <property type="taxonomic scope" value="Bacteria"/>
</dbReference>
<dbReference type="Gene3D" id="3.20.20.140">
    <property type="entry name" value="Metal-dependent hydrolases"/>
    <property type="match status" value="1"/>
</dbReference>
<dbReference type="GO" id="GO:0005829">
    <property type="term" value="C:cytosol"/>
    <property type="evidence" value="ECO:0007669"/>
    <property type="project" value="TreeGrafter"/>
</dbReference>
<dbReference type="PROSITE" id="PS01137">
    <property type="entry name" value="TATD_1"/>
    <property type="match status" value="1"/>
</dbReference>
<dbReference type="InterPro" id="IPR018228">
    <property type="entry name" value="DNase_TatD-rel_CS"/>
</dbReference>
<dbReference type="PANTHER" id="PTHR46124">
    <property type="entry name" value="D-AMINOACYL-TRNA DEACYLASE"/>
    <property type="match status" value="1"/>
</dbReference>
<dbReference type="PROSITE" id="PS01091">
    <property type="entry name" value="TATD_3"/>
    <property type="match status" value="1"/>
</dbReference>
<evidence type="ECO:0000313" key="6">
    <source>
        <dbReference type="Proteomes" id="UP000006755"/>
    </source>
</evidence>
<dbReference type="InterPro" id="IPR001130">
    <property type="entry name" value="TatD-like"/>
</dbReference>
<dbReference type="STRING" id="745411.B3C1_11287"/>
<dbReference type="PANTHER" id="PTHR46124:SF3">
    <property type="entry name" value="HYDROLASE"/>
    <property type="match status" value="1"/>
</dbReference>
<dbReference type="PATRIC" id="fig|745411.4.peg.2217"/>
<feature type="binding site" evidence="4">
    <location>
        <position position="97"/>
    </location>
    <ligand>
        <name>a divalent metal cation</name>
        <dbReference type="ChEBI" id="CHEBI:60240"/>
        <label>1</label>
    </ligand>
</feature>